<feature type="domain" description="Teneurin-like YD-shell" evidence="5">
    <location>
        <begin position="1339"/>
        <end position="1418"/>
    </location>
</feature>
<dbReference type="NCBIfam" id="TIGR01643">
    <property type="entry name" value="YD_repeat_2x"/>
    <property type="match status" value="13"/>
</dbReference>
<comment type="caution">
    <text evidence="6">The sequence shown here is derived from an EMBL/GenBank/DDBJ whole genome shotgun (WGS) entry which is preliminary data.</text>
</comment>
<sequence>MGIGDFISDITPDSVEDAVEDGVEWVGNRVEDAGNWTADRLDDVGWESGADWVREQSRSVANRLGAEVEEMDLGQTEDKTKLIYGSPDKIRSTAEKLLGFQSAFDDAGEGLKGLDSSRLKGETAEALRTAVSTQPPKWFTGADACAKAVGALEAFAGTVTWAQGQAQTAIDKWKEGVKASEDAADAHRKKVDGYNAAVDRYNAQPADKRDPSSLPPRPAATFDDPGQKLMQDAQDILAEARTQRNSAAETARSAVRAARDMAPQKPSYAEQLNDGMQELQIMGDHVGGGVIKGTAGILNFVRSVNPMDPYNLTHPAEYATSLNSLAAGLVVAANDPVGTGTQMVKDFMKDPAEGFGRLLPDVALTVDTGGGGAAVKGVRIAEEAADAARLRRLLDDAPDGTHNTPDGDRNPGGDPVDLATGRMYLPQTDLELPGILPLVFTRRTESGNATGRFLGPAWTSTVDERLQIDAIGVVHVTADGLLIPYPHPVPGAPTTPDSGRSRTLLARDADGDYTVTGPDSGLTFHFTAPPGTEPGGDGTAWLSGITERNGHTITVDRAEDGLPLALVHSAGHQVKLTVTDGLVTALSVAGAGENGADLPVLGYGYEDGNLTAVTKPSGASTTFLYDDRRRVIAWTDSNASRYDYVYDDRDRVVAEGGEAGHVQITLAYTEPDAETGHHTTTLTTADGHATRHLFGPGCRLLAVTDPLGHTTRFTYDPRGNLLTRTDPLGLTTAFSYDEDGRVVSAVRPDGSELRTVRGPFGLPVEVTGPDGARRTQEFDERGNRTSVTDEAGATTRYTYDHAGRLTTVTDALGGTTRVVCDAKGLPVEVTDPSGALTRTERDALGRPVRSTDPTGGVTRLQWHADGQLARRTGPGGDTESWTYDGEGNLLTHTDASGGVSRFEYTHFDLPVARTRPDGARYEFEHDNDLRLTRVTGPHGLTWAYQYDAAGDVVRETDFDGRTLTYRYDAAGQLAARVDALGGTVSFERDQLGQVVRKDVDGRVTTYVYDRAGRLLEAAGPDSELRYQYDRRGKVKTELVDGRPVSYSHDALGRRRQRTTPTGHVTSYAYGADGQVERLTTGGHRIDFTHDAAGRELARVFGDAITVSSTWDEAGRLAAQHITAGTRAVNSRAYSYRADGHLISVADRLSGTRAFDLDPMGRVTAVHAQDWTERYAYDDAGNQTSASWPARHPGSEATGERAYSGTSITRAGGVRFEHDALGRVTLRQKTRLSRKPDTWRYAWDTENRLTSVTTPDGTRWRYRYDPLGRRTAKQRLAADGDSVVEEIRFTWDGLTLCEQTSHQPDAPHTVALTWDHRDVVPLAQTERILTADSRQEEIDRRFFAIATDLIGSPSELIDETGGVAWRTRSTLWGTTAWSRDSSAYTPLRFPGQYYDPETGLHYNHFRHYDPETGRYTSPDPLGLAPAPNPVAYVDNPHSGCDPLGLMPKYTKEEKAQKARDDALKAMDDVIERAQEGKIKKAGNYHAHDHGFTEDMVTEILKKPDAVYHSTAGSGNLIFRKGEDIVVVRADRTGAGNVITAYGSSGIKGPSGAEALGGLPTDPGGPITHADVVEGRIPAKNGYMAPGVQVR</sequence>
<feature type="region of interest" description="Disordered" evidence="2">
    <location>
        <begin position="201"/>
        <end position="226"/>
    </location>
</feature>
<dbReference type="Gene3D" id="2.180.10.10">
    <property type="entry name" value="RHS repeat-associated core"/>
    <property type="match status" value="3"/>
</dbReference>
<evidence type="ECO:0000313" key="6">
    <source>
        <dbReference type="EMBL" id="MFC4500598.1"/>
    </source>
</evidence>
<reference evidence="7" key="1">
    <citation type="journal article" date="2019" name="Int. J. Syst. Evol. Microbiol.">
        <title>The Global Catalogue of Microorganisms (GCM) 10K type strain sequencing project: providing services to taxonomists for standard genome sequencing and annotation.</title>
        <authorList>
            <consortium name="The Broad Institute Genomics Platform"/>
            <consortium name="The Broad Institute Genome Sequencing Center for Infectious Disease"/>
            <person name="Wu L."/>
            <person name="Ma J."/>
        </authorList>
    </citation>
    <scope>NUCLEOTIDE SEQUENCE [LARGE SCALE GENOMIC DNA]</scope>
    <source>
        <strain evidence="7">CGMCC 4.7177</strain>
    </source>
</reference>
<dbReference type="Pfam" id="PF21725">
    <property type="entry name" value="T7SS_signal"/>
    <property type="match status" value="1"/>
</dbReference>
<dbReference type="InterPro" id="IPR050708">
    <property type="entry name" value="T6SS_VgrG/RHS"/>
</dbReference>
<gene>
    <name evidence="6" type="ORF">ACFPIH_13835</name>
</gene>
<dbReference type="RefSeq" id="WP_381171517.1">
    <property type="nucleotide sequence ID" value="NZ_JBHSFK010000008.1"/>
</dbReference>
<evidence type="ECO:0000259" key="3">
    <source>
        <dbReference type="Pfam" id="PF20148"/>
    </source>
</evidence>
<protein>
    <submittedName>
        <fullName evidence="6">T7SS-secreted protein</fullName>
    </submittedName>
</protein>
<dbReference type="InterPro" id="IPR056823">
    <property type="entry name" value="TEN-like_YD-shell"/>
</dbReference>
<proteinExistence type="predicted"/>
<dbReference type="InterPro" id="IPR045351">
    <property type="entry name" value="DUF6531"/>
</dbReference>
<dbReference type="InterPro" id="IPR049082">
    <property type="entry name" value="T7SS_signal"/>
</dbReference>
<dbReference type="InterPro" id="IPR006530">
    <property type="entry name" value="YD"/>
</dbReference>
<keyword evidence="1" id="KW-0677">Repeat</keyword>
<dbReference type="PANTHER" id="PTHR32305:SF15">
    <property type="entry name" value="PROTEIN RHSA-RELATED"/>
    <property type="match status" value="1"/>
</dbReference>
<evidence type="ECO:0000256" key="2">
    <source>
        <dbReference type="SAM" id="MobiDB-lite"/>
    </source>
</evidence>
<organism evidence="6 7">
    <name type="scientific">Streptomyces vulcanius</name>
    <dbReference type="NCBI Taxonomy" id="1441876"/>
    <lineage>
        <taxon>Bacteria</taxon>
        <taxon>Bacillati</taxon>
        <taxon>Actinomycetota</taxon>
        <taxon>Actinomycetes</taxon>
        <taxon>Kitasatosporales</taxon>
        <taxon>Streptomycetaceae</taxon>
        <taxon>Streptomyces</taxon>
    </lineage>
</organism>
<dbReference type="SUPFAM" id="SSF82171">
    <property type="entry name" value="DPP6 N-terminal domain-like"/>
    <property type="match status" value="1"/>
</dbReference>
<dbReference type="InterPro" id="IPR022385">
    <property type="entry name" value="Rhs_assc_core"/>
</dbReference>
<evidence type="ECO:0000313" key="7">
    <source>
        <dbReference type="Proteomes" id="UP001595839"/>
    </source>
</evidence>
<dbReference type="Pfam" id="PF25023">
    <property type="entry name" value="TEN_YD-shell"/>
    <property type="match status" value="2"/>
</dbReference>
<evidence type="ECO:0000259" key="4">
    <source>
        <dbReference type="Pfam" id="PF21725"/>
    </source>
</evidence>
<feature type="region of interest" description="Disordered" evidence="2">
    <location>
        <begin position="394"/>
        <end position="416"/>
    </location>
</feature>
<accession>A0ABV9APX9</accession>
<evidence type="ECO:0000256" key="1">
    <source>
        <dbReference type="ARBA" id="ARBA00022737"/>
    </source>
</evidence>
<keyword evidence="7" id="KW-1185">Reference proteome</keyword>
<dbReference type="InterPro" id="IPR031325">
    <property type="entry name" value="RHS_repeat"/>
</dbReference>
<name>A0ABV9APX9_9ACTN</name>
<dbReference type="EMBL" id="JBHSFK010000008">
    <property type="protein sequence ID" value="MFC4500598.1"/>
    <property type="molecule type" value="Genomic_DNA"/>
</dbReference>
<feature type="domain" description="Teneurin-like YD-shell" evidence="5">
    <location>
        <begin position="941"/>
        <end position="1077"/>
    </location>
</feature>
<dbReference type="PANTHER" id="PTHR32305">
    <property type="match status" value="1"/>
</dbReference>
<evidence type="ECO:0000259" key="5">
    <source>
        <dbReference type="Pfam" id="PF25023"/>
    </source>
</evidence>
<dbReference type="Pfam" id="PF20148">
    <property type="entry name" value="DUF6531"/>
    <property type="match status" value="1"/>
</dbReference>
<dbReference type="NCBIfam" id="TIGR03696">
    <property type="entry name" value="Rhs_assc_core"/>
    <property type="match status" value="1"/>
</dbReference>
<feature type="domain" description="Putative T7SS secretion signal" evidence="4">
    <location>
        <begin position="15"/>
        <end position="266"/>
    </location>
</feature>
<feature type="domain" description="DUF6531" evidence="3">
    <location>
        <begin position="413"/>
        <end position="485"/>
    </location>
</feature>
<dbReference type="Proteomes" id="UP001595839">
    <property type="component" value="Unassembled WGS sequence"/>
</dbReference>
<dbReference type="Pfam" id="PF05593">
    <property type="entry name" value="RHS_repeat"/>
    <property type="match status" value="5"/>
</dbReference>